<dbReference type="SUPFAM" id="SSF53756">
    <property type="entry name" value="UDP-Glycosyltransferase/glycogen phosphorylase"/>
    <property type="match status" value="1"/>
</dbReference>
<comment type="caution">
    <text evidence="6">The sequence shown here is derived from an EMBL/GenBank/DDBJ whole genome shotgun (WGS) entry which is preliminary data.</text>
</comment>
<dbReference type="PANTHER" id="PTHR48043:SF145">
    <property type="entry name" value="FI06409P-RELATED"/>
    <property type="match status" value="1"/>
</dbReference>
<comment type="catalytic activity">
    <reaction evidence="5">
        <text>glucuronate acceptor + UDP-alpha-D-glucuronate = acceptor beta-D-glucuronoside + UDP + H(+)</text>
        <dbReference type="Rhea" id="RHEA:21032"/>
        <dbReference type="ChEBI" id="CHEBI:15378"/>
        <dbReference type="ChEBI" id="CHEBI:58052"/>
        <dbReference type="ChEBI" id="CHEBI:58223"/>
        <dbReference type="ChEBI" id="CHEBI:132367"/>
        <dbReference type="ChEBI" id="CHEBI:132368"/>
        <dbReference type="EC" id="2.4.1.17"/>
    </reaction>
</comment>
<evidence type="ECO:0000256" key="4">
    <source>
        <dbReference type="RuleBase" id="RU003718"/>
    </source>
</evidence>
<dbReference type="PROSITE" id="PS00375">
    <property type="entry name" value="UDPGT"/>
    <property type="match status" value="1"/>
</dbReference>
<evidence type="ECO:0000313" key="7">
    <source>
        <dbReference type="Proteomes" id="UP001231518"/>
    </source>
</evidence>
<dbReference type="InterPro" id="IPR050271">
    <property type="entry name" value="UDP-glycosyltransferase"/>
</dbReference>
<dbReference type="Proteomes" id="UP001231518">
    <property type="component" value="Chromosome 11"/>
</dbReference>
<keyword evidence="5" id="KW-0812">Transmembrane</keyword>
<protein>
    <recommendedName>
        <fullName evidence="5">UDP-glucuronosyltransferase</fullName>
        <ecNumber evidence="5">2.4.1.17</ecNumber>
    </recommendedName>
</protein>
<dbReference type="EC" id="2.4.1.17" evidence="5"/>
<evidence type="ECO:0000256" key="2">
    <source>
        <dbReference type="ARBA" id="ARBA00022676"/>
    </source>
</evidence>
<keyword evidence="5" id="KW-0732">Signal</keyword>
<comment type="similarity">
    <text evidence="1 4">Belongs to the UDP-glycosyltransferase family.</text>
</comment>
<dbReference type="Pfam" id="PF00201">
    <property type="entry name" value="UDPGT"/>
    <property type="match status" value="1"/>
</dbReference>
<dbReference type="PANTHER" id="PTHR48043">
    <property type="entry name" value="EG:EG0003.4 PROTEIN-RELATED"/>
    <property type="match status" value="1"/>
</dbReference>
<evidence type="ECO:0000256" key="5">
    <source>
        <dbReference type="RuleBase" id="RU362059"/>
    </source>
</evidence>
<keyword evidence="2 4" id="KW-0328">Glycosyltransferase</keyword>
<dbReference type="GO" id="GO:0015020">
    <property type="term" value="F:glucuronosyltransferase activity"/>
    <property type="evidence" value="ECO:0007669"/>
    <property type="project" value="UniProtKB-EC"/>
</dbReference>
<sequence>MSVLWYIFAVYIFVLSQVEAARILAFFPTPSISHQVVFRPLTEALARRGHEVTVVTTDPAFPKGGTPPNLTEIDVHDLSYRIWTAEVVKAQRGTQEDDIVAPMTALVQAMLRVFDNQLKHEEVQTLFTDKRKQFDLLLLEAYFEPALAFSHIFKAPVIQVSSFGAVYPNYQSVGAPSHPLLYPINSRRKLNNLTIWEKVREFYYNYKINKMIWDHWIIAESSIIRNHFGPDIPQTSELMNNIDMLFLNIHPMFETIRPVPPSVIYMSGLHQKPTKALPKDLKSYLDSSKHGVIYVSFGTNVDTSLLPLEKIQILIRVLSQLPYDVLWKWNTDELPGRTDNIRISKWLPQSDLLKHPKIKLFITQGGLQSTDEAITAGVPLIGMPMLGDQWFNVERYEYLKIGVRLDMETLTEENFKHAINTTIGDDRYRRNMERFRSLIQDEPQKPLERAVWWTEYVLRHGGAKHLRSPSANMSWWHYLELELVLTLLAAFLIAVALIVAALRLVYKFVLRNYLGRIDIKIKRN</sequence>
<evidence type="ECO:0000256" key="3">
    <source>
        <dbReference type="ARBA" id="ARBA00022679"/>
    </source>
</evidence>
<feature type="signal peptide" evidence="5">
    <location>
        <begin position="1"/>
        <end position="20"/>
    </location>
</feature>
<dbReference type="InterPro" id="IPR002213">
    <property type="entry name" value="UDP_glucos_trans"/>
</dbReference>
<keyword evidence="5" id="KW-1133">Transmembrane helix</keyword>
<dbReference type="FunFam" id="3.40.50.2000:FF:000021">
    <property type="entry name" value="UDP-glucuronosyltransferase"/>
    <property type="match status" value="1"/>
</dbReference>
<feature type="transmembrane region" description="Helical" evidence="5">
    <location>
        <begin position="483"/>
        <end position="506"/>
    </location>
</feature>
<evidence type="ECO:0000256" key="1">
    <source>
        <dbReference type="ARBA" id="ARBA00009995"/>
    </source>
</evidence>
<gene>
    <name evidence="6" type="ORF">PYW07_001806</name>
</gene>
<keyword evidence="3 4" id="KW-0808">Transferase</keyword>
<dbReference type="GO" id="GO:0016020">
    <property type="term" value="C:membrane"/>
    <property type="evidence" value="ECO:0007669"/>
    <property type="project" value="UniProtKB-SubCell"/>
</dbReference>
<keyword evidence="5" id="KW-0472">Membrane</keyword>
<accession>A0AAD7YVM3</accession>
<name>A0AAD7YVM3_MYTSE</name>
<dbReference type="EMBL" id="JARGEI010000008">
    <property type="protein sequence ID" value="KAJ8727687.1"/>
    <property type="molecule type" value="Genomic_DNA"/>
</dbReference>
<dbReference type="Gene3D" id="3.40.50.2000">
    <property type="entry name" value="Glycogen Phosphorylase B"/>
    <property type="match status" value="2"/>
</dbReference>
<keyword evidence="7" id="KW-1185">Reference proteome</keyword>
<organism evidence="6 7">
    <name type="scientific">Mythimna separata</name>
    <name type="common">Oriental armyworm</name>
    <name type="synonym">Pseudaletia separata</name>
    <dbReference type="NCBI Taxonomy" id="271217"/>
    <lineage>
        <taxon>Eukaryota</taxon>
        <taxon>Metazoa</taxon>
        <taxon>Ecdysozoa</taxon>
        <taxon>Arthropoda</taxon>
        <taxon>Hexapoda</taxon>
        <taxon>Insecta</taxon>
        <taxon>Pterygota</taxon>
        <taxon>Neoptera</taxon>
        <taxon>Endopterygota</taxon>
        <taxon>Lepidoptera</taxon>
        <taxon>Glossata</taxon>
        <taxon>Ditrysia</taxon>
        <taxon>Noctuoidea</taxon>
        <taxon>Noctuidae</taxon>
        <taxon>Noctuinae</taxon>
        <taxon>Hadenini</taxon>
        <taxon>Mythimna</taxon>
    </lineage>
</organism>
<feature type="chain" id="PRO_5041779300" description="UDP-glucuronosyltransferase" evidence="5">
    <location>
        <begin position="21"/>
        <end position="524"/>
    </location>
</feature>
<proteinExistence type="inferred from homology"/>
<dbReference type="AlphaFoldDB" id="A0AAD7YVM3"/>
<dbReference type="InterPro" id="IPR035595">
    <property type="entry name" value="UDP_glycos_trans_CS"/>
</dbReference>
<dbReference type="CDD" id="cd03784">
    <property type="entry name" value="GT1_Gtf-like"/>
    <property type="match status" value="1"/>
</dbReference>
<evidence type="ECO:0000313" key="6">
    <source>
        <dbReference type="EMBL" id="KAJ8727687.1"/>
    </source>
</evidence>
<comment type="subcellular location">
    <subcellularLocation>
        <location evidence="5">Membrane</location>
        <topology evidence="5">Single-pass membrane protein</topology>
    </subcellularLocation>
</comment>
<reference evidence="6" key="1">
    <citation type="submission" date="2023-03" db="EMBL/GenBank/DDBJ databases">
        <title>Chromosome-level genomes of two armyworms, Mythimna separata and Mythimna loreyi, provide insights into the biosynthesis and reception of sex pheromones.</title>
        <authorList>
            <person name="Zhao H."/>
        </authorList>
    </citation>
    <scope>NUCLEOTIDE SEQUENCE</scope>
    <source>
        <strain evidence="6">BeijingLab</strain>
        <tissue evidence="6">Pupa</tissue>
    </source>
</reference>